<evidence type="ECO:0000313" key="2">
    <source>
        <dbReference type="Proteomes" id="UP000494261"/>
    </source>
</evidence>
<proteinExistence type="predicted"/>
<dbReference type="EMBL" id="CABVQC010000088">
    <property type="protein sequence ID" value="VWC49314.1"/>
    <property type="molecule type" value="Genomic_DNA"/>
</dbReference>
<accession>A0A6P2SW05</accession>
<protein>
    <submittedName>
        <fullName evidence="1">Uncharacterized protein</fullName>
    </submittedName>
</protein>
<name>A0A6P2SW05_9BURK</name>
<dbReference type="AlphaFoldDB" id="A0A6P2SW05"/>
<organism evidence="1 2">
    <name type="scientific">Burkholderia aenigmatica</name>
    <dbReference type="NCBI Taxonomy" id="2015348"/>
    <lineage>
        <taxon>Bacteria</taxon>
        <taxon>Pseudomonadati</taxon>
        <taxon>Pseudomonadota</taxon>
        <taxon>Betaproteobacteria</taxon>
        <taxon>Burkholderiales</taxon>
        <taxon>Burkholderiaceae</taxon>
        <taxon>Burkholderia</taxon>
        <taxon>Burkholderia cepacia complex</taxon>
    </lineage>
</organism>
<evidence type="ECO:0000313" key="1">
    <source>
        <dbReference type="EMBL" id="VWC49314.1"/>
    </source>
</evidence>
<dbReference type="RefSeq" id="WP_175026247.1">
    <property type="nucleotide sequence ID" value="NZ_CABVQC010000088.1"/>
</dbReference>
<dbReference type="Proteomes" id="UP000494261">
    <property type="component" value="Unassembled WGS sequence"/>
</dbReference>
<gene>
    <name evidence="1" type="ORF">BLA13014_07581</name>
</gene>
<reference evidence="1 2" key="1">
    <citation type="submission" date="2019-09" db="EMBL/GenBank/DDBJ databases">
        <authorList>
            <person name="Depoorter E."/>
        </authorList>
    </citation>
    <scope>NUCLEOTIDE SEQUENCE [LARGE SCALE GENOMIC DNA]</scope>
    <source>
        <strain evidence="1">LMG 13014</strain>
    </source>
</reference>
<sequence>MDNEAATNDLIDLAIEVAQKGAGGITRLITSTYFTFQVEGEELVFTEELRAQVEAKLGEPLVERVFAGLEGEVALVPATQVAAATLSDLRAQAASGRFKQNDDIAFFASPLVTEDSGINVRKLIERTIIRRAVTDVLAIQAEDGPAYAISVFDGEQTTLIGSRDVGQIMGAVMTTNEDMLIVRRLHQDRGSSYFGSIALAYGNDGWDVIRNHHRPLDEILAGTKAMADAIGRVI</sequence>